<dbReference type="PANTHER" id="PTHR34934">
    <property type="entry name" value="FLAVIN-DEPENDENT THYMIDYLATE SYNTHASE"/>
    <property type="match status" value="1"/>
</dbReference>
<evidence type="ECO:0008006" key="2">
    <source>
        <dbReference type="Google" id="ProtNLM"/>
    </source>
</evidence>
<dbReference type="SUPFAM" id="SSF69796">
    <property type="entry name" value="Thymidylate synthase-complementing protein Thy1"/>
    <property type="match status" value="1"/>
</dbReference>
<dbReference type="HAMAP" id="MF_01408">
    <property type="entry name" value="ThyX"/>
    <property type="match status" value="1"/>
</dbReference>
<dbReference type="CDD" id="cd20175">
    <property type="entry name" value="ThyX"/>
    <property type="match status" value="1"/>
</dbReference>
<comment type="caution">
    <text evidence="1">The sequence shown here is derived from an EMBL/GenBank/DDBJ whole genome shotgun (WGS) entry which is preliminary data.</text>
</comment>
<dbReference type="NCBIfam" id="TIGR02170">
    <property type="entry name" value="thyX"/>
    <property type="match status" value="1"/>
</dbReference>
<dbReference type="GO" id="GO:0050797">
    <property type="term" value="F:thymidylate synthase (FAD) activity"/>
    <property type="evidence" value="ECO:0007669"/>
    <property type="project" value="InterPro"/>
</dbReference>
<proteinExistence type="inferred from homology"/>
<reference evidence="1" key="1">
    <citation type="journal article" date="2015" name="Nature">
        <title>Complex archaea that bridge the gap between prokaryotes and eukaryotes.</title>
        <authorList>
            <person name="Spang A."/>
            <person name="Saw J.H."/>
            <person name="Jorgensen S.L."/>
            <person name="Zaremba-Niedzwiedzka K."/>
            <person name="Martijn J."/>
            <person name="Lind A.E."/>
            <person name="van Eijk R."/>
            <person name="Schleper C."/>
            <person name="Guy L."/>
            <person name="Ettema T.J."/>
        </authorList>
    </citation>
    <scope>NUCLEOTIDE SEQUENCE</scope>
</reference>
<sequence length="309" mass="35962">MSNEKAGNDLKWKQFNVGSGGGVCLVDWMGEDYSIVEAARVSYGEGTRHISDERQLIRYLMRHWHTTPFEMAEIKLRVRVPMDTWRQWIRHRTASVNEYSTRYSVAIDECATTLPGAWRMQAEANRQGSDGFFDATGGGATLSSQEVAFHQQARAMYEERLEMGVAREQARKDLPLSNYTEAYWKIDLHNLFHFLRLRMDSHAQKEIRDFAEIIGKEIVAKLFPHAWEAFVDYRLEAIQLTRLEIGVVQRMLLDSRVDRQTTNRPSTFRKSFEKCQDPSWKRLKKCRERDECLEKLEILGVFPNGSTKS</sequence>
<dbReference type="AlphaFoldDB" id="A0A0F9UUL3"/>
<accession>A0A0F9UUL3</accession>
<dbReference type="InterPro" id="IPR036098">
    <property type="entry name" value="Thymidylate_synthase_ThyX_sf"/>
</dbReference>
<organism evidence="1">
    <name type="scientific">marine sediment metagenome</name>
    <dbReference type="NCBI Taxonomy" id="412755"/>
    <lineage>
        <taxon>unclassified sequences</taxon>
        <taxon>metagenomes</taxon>
        <taxon>ecological metagenomes</taxon>
    </lineage>
</organism>
<dbReference type="Pfam" id="PF02511">
    <property type="entry name" value="Thy1"/>
    <property type="match status" value="1"/>
</dbReference>
<dbReference type="GO" id="GO:0070402">
    <property type="term" value="F:NADPH binding"/>
    <property type="evidence" value="ECO:0007669"/>
    <property type="project" value="TreeGrafter"/>
</dbReference>
<dbReference type="EMBL" id="LAZR01000542">
    <property type="protein sequence ID" value="KKN64856.1"/>
    <property type="molecule type" value="Genomic_DNA"/>
</dbReference>
<dbReference type="GO" id="GO:0004799">
    <property type="term" value="F:thymidylate synthase activity"/>
    <property type="evidence" value="ECO:0007669"/>
    <property type="project" value="TreeGrafter"/>
</dbReference>
<dbReference type="Gene3D" id="3.30.1360.170">
    <property type="match status" value="1"/>
</dbReference>
<evidence type="ECO:0000313" key="1">
    <source>
        <dbReference type="EMBL" id="KKN64856.1"/>
    </source>
</evidence>
<dbReference type="GO" id="GO:0006231">
    <property type="term" value="P:dTMP biosynthetic process"/>
    <property type="evidence" value="ECO:0007669"/>
    <property type="project" value="InterPro"/>
</dbReference>
<protein>
    <recommendedName>
        <fullName evidence="2">Thymidylate synthase (FAD)</fullName>
    </recommendedName>
</protein>
<dbReference type="InterPro" id="IPR003669">
    <property type="entry name" value="Thymidylate_synthase_ThyX"/>
</dbReference>
<dbReference type="GO" id="GO:0050660">
    <property type="term" value="F:flavin adenine dinucleotide binding"/>
    <property type="evidence" value="ECO:0007669"/>
    <property type="project" value="InterPro"/>
</dbReference>
<dbReference type="PANTHER" id="PTHR34934:SF1">
    <property type="entry name" value="FLAVIN-DEPENDENT THYMIDYLATE SYNTHASE"/>
    <property type="match status" value="1"/>
</dbReference>
<dbReference type="PROSITE" id="PS51331">
    <property type="entry name" value="THYX"/>
    <property type="match status" value="1"/>
</dbReference>
<gene>
    <name evidence="1" type="ORF">LCGC14_0487760</name>
</gene>
<name>A0A0F9UUL3_9ZZZZ</name>